<feature type="transmembrane region" description="Helical" evidence="8">
    <location>
        <begin position="21"/>
        <end position="40"/>
    </location>
</feature>
<dbReference type="Gene3D" id="3.30.420.270">
    <property type="match status" value="1"/>
</dbReference>
<comment type="similarity">
    <text evidence="2 7">Belongs to the ExbD/TolR family.</text>
</comment>
<evidence type="ECO:0000256" key="8">
    <source>
        <dbReference type="SAM" id="Phobius"/>
    </source>
</evidence>
<keyword evidence="3" id="KW-1003">Cell membrane</keyword>
<dbReference type="PANTHER" id="PTHR30558:SF7">
    <property type="entry name" value="TOL-PAL SYSTEM PROTEIN TOLR"/>
    <property type="match status" value="1"/>
</dbReference>
<dbReference type="PANTHER" id="PTHR30558">
    <property type="entry name" value="EXBD MEMBRANE COMPONENT OF PMF-DRIVEN MACROMOLECULE IMPORT SYSTEM"/>
    <property type="match status" value="1"/>
</dbReference>
<protein>
    <submittedName>
        <fullName evidence="9">Transport energizing protein TolR</fullName>
    </submittedName>
</protein>
<dbReference type="HOGENOM" id="CLU_085305_1_3_0"/>
<comment type="subcellular location">
    <subcellularLocation>
        <location evidence="1">Cell membrane</location>
        <topology evidence="1">Single-pass membrane protein</topology>
    </subcellularLocation>
    <subcellularLocation>
        <location evidence="7">Cell membrane</location>
        <topology evidence="7">Single-pass type II membrane protein</topology>
    </subcellularLocation>
</comment>
<dbReference type="EMBL" id="DF820460">
    <property type="protein sequence ID" value="GAK53687.1"/>
    <property type="molecule type" value="Genomic_DNA"/>
</dbReference>
<dbReference type="AlphaFoldDB" id="A0A081BQK6"/>
<evidence type="ECO:0000256" key="2">
    <source>
        <dbReference type="ARBA" id="ARBA00005811"/>
    </source>
</evidence>
<evidence type="ECO:0000256" key="6">
    <source>
        <dbReference type="ARBA" id="ARBA00023136"/>
    </source>
</evidence>
<dbReference type="GO" id="GO:0022857">
    <property type="term" value="F:transmembrane transporter activity"/>
    <property type="evidence" value="ECO:0007669"/>
    <property type="project" value="InterPro"/>
</dbReference>
<keyword evidence="7" id="KW-0653">Protein transport</keyword>
<dbReference type="GO" id="GO:0015031">
    <property type="term" value="P:protein transport"/>
    <property type="evidence" value="ECO:0007669"/>
    <property type="project" value="UniProtKB-KW"/>
</dbReference>
<organism evidence="9 10">
    <name type="scientific">Candidatus Moduliflexus flocculans</name>
    <dbReference type="NCBI Taxonomy" id="1499966"/>
    <lineage>
        <taxon>Bacteria</taxon>
        <taxon>Candidatus Moduliflexota</taxon>
        <taxon>Candidatus Moduliflexia</taxon>
        <taxon>Candidatus Moduliflexales</taxon>
        <taxon>Candidatus Moduliflexaceae</taxon>
    </lineage>
</organism>
<dbReference type="InterPro" id="IPR003400">
    <property type="entry name" value="ExbD"/>
</dbReference>
<keyword evidence="7" id="KW-0813">Transport</keyword>
<dbReference type="Pfam" id="PF02472">
    <property type="entry name" value="ExbD"/>
    <property type="match status" value="1"/>
</dbReference>
<evidence type="ECO:0000256" key="1">
    <source>
        <dbReference type="ARBA" id="ARBA00004162"/>
    </source>
</evidence>
<proteinExistence type="inferred from homology"/>
<reference evidence="9 10" key="1">
    <citation type="journal article" date="2015" name="PeerJ">
        <title>First genomic representation of candidate bacterial phylum KSB3 points to enhanced environmental sensing as a trigger of wastewater bulking.</title>
        <authorList>
            <person name="Sekiguchi Y."/>
            <person name="Ohashi A."/>
            <person name="Parks D.H."/>
            <person name="Yamauchi T."/>
            <person name="Tyson G.W."/>
            <person name="Hugenholtz P."/>
        </authorList>
    </citation>
    <scope>NUCLEOTIDE SEQUENCE [LARGE SCALE GENOMIC DNA]</scope>
</reference>
<dbReference type="GO" id="GO:0005886">
    <property type="term" value="C:plasma membrane"/>
    <property type="evidence" value="ECO:0007669"/>
    <property type="project" value="UniProtKB-SubCell"/>
</dbReference>
<keyword evidence="5 8" id="KW-1133">Transmembrane helix</keyword>
<dbReference type="Proteomes" id="UP000030700">
    <property type="component" value="Unassembled WGS sequence"/>
</dbReference>
<keyword evidence="10" id="KW-1185">Reference proteome</keyword>
<evidence type="ECO:0000313" key="9">
    <source>
        <dbReference type="EMBL" id="GAK53687.1"/>
    </source>
</evidence>
<gene>
    <name evidence="9" type="ORF">U14_04958</name>
</gene>
<keyword evidence="6 8" id="KW-0472">Membrane</keyword>
<evidence type="ECO:0000256" key="7">
    <source>
        <dbReference type="RuleBase" id="RU003879"/>
    </source>
</evidence>
<evidence type="ECO:0000256" key="4">
    <source>
        <dbReference type="ARBA" id="ARBA00022692"/>
    </source>
</evidence>
<dbReference type="STRING" id="1499966.U14_04958"/>
<evidence type="ECO:0000256" key="5">
    <source>
        <dbReference type="ARBA" id="ARBA00022989"/>
    </source>
</evidence>
<evidence type="ECO:0000313" key="10">
    <source>
        <dbReference type="Proteomes" id="UP000030700"/>
    </source>
</evidence>
<accession>A0A081BQK6</accession>
<evidence type="ECO:0000256" key="3">
    <source>
        <dbReference type="ARBA" id="ARBA00022475"/>
    </source>
</evidence>
<keyword evidence="4 7" id="KW-0812">Transmembrane</keyword>
<name>A0A081BQK6_9BACT</name>
<sequence length="140" mass="15275">MAKSFRIKRPEGTLSEINVVPLMDVVFNLLIIFMILAPVIHKGVVVQVPESAVGESSVEPKQHMVTITKEGALWFDDQETSLDALPERIGAVEKTDTIYVQSDKEIAYGTVIDVISALKESGIRNVGLVTRPRTVSAAAK</sequence>